<evidence type="ECO:0000313" key="1">
    <source>
        <dbReference type="EMBL" id="OWJ77974.1"/>
    </source>
</evidence>
<gene>
    <name evidence="1" type="ORF">CDV49_10620</name>
</gene>
<protein>
    <submittedName>
        <fullName evidence="1">Uncharacterized protein</fullName>
    </submittedName>
</protein>
<dbReference type="EMBL" id="NIPW01000015">
    <property type="protein sequence ID" value="OWJ77974.1"/>
    <property type="molecule type" value="Genomic_DNA"/>
</dbReference>
<dbReference type="Proteomes" id="UP000196878">
    <property type="component" value="Unassembled WGS sequence"/>
</dbReference>
<keyword evidence="2" id="KW-1185">Reference proteome</keyword>
<reference evidence="1 2" key="1">
    <citation type="submission" date="2016-12" db="EMBL/GenBank/DDBJ databases">
        <title>Comparison of Traditional DNA-DNA Hybridization with In Silico Genomic Analysis.</title>
        <authorList>
            <person name="Nicholson A.C."/>
            <person name="Humrighouse B.W."/>
            <person name="Graziano J."/>
            <person name="Lasker B."/>
            <person name="Whitney A.M."/>
            <person name="Mcquiston J.R."/>
        </authorList>
    </citation>
    <scope>NUCLEOTIDE SEQUENCE [LARGE SCALE GENOMIC DNA]</scope>
    <source>
        <strain evidence="1 2">H2240</strain>
    </source>
</reference>
<sequence>MIEALAAMGVDFSVPETDLRDWLGDATYTPYPAVAQALLLTGRRFTRPVYLDVIVWQYEHAPDTPSPRKVEDIRAELLGAAALAASNERYNRQDTTFDAITAPI</sequence>
<proteinExistence type="predicted"/>
<evidence type="ECO:0000313" key="2">
    <source>
        <dbReference type="Proteomes" id="UP000196878"/>
    </source>
</evidence>
<dbReference type="AlphaFoldDB" id="A0A212ABI9"/>
<accession>A0A212ABI9</accession>
<organism evidence="1 2">
    <name type="scientific">Haematobacter genomosp. 1</name>
    <dbReference type="NCBI Taxonomy" id="366618"/>
    <lineage>
        <taxon>Bacteria</taxon>
        <taxon>Pseudomonadati</taxon>
        <taxon>Pseudomonadota</taxon>
        <taxon>Alphaproteobacteria</taxon>
        <taxon>Rhodobacterales</taxon>
        <taxon>Paracoccaceae</taxon>
        <taxon>Haematobacter</taxon>
    </lineage>
</organism>
<comment type="caution">
    <text evidence="1">The sequence shown here is derived from an EMBL/GenBank/DDBJ whole genome shotgun (WGS) entry which is preliminary data.</text>
</comment>
<name>A0A212ABI9_9RHOB</name>
<dbReference type="OrthoDB" id="7579129at2"/>